<evidence type="ECO:0000313" key="8">
    <source>
        <dbReference type="Proteomes" id="UP000499080"/>
    </source>
</evidence>
<dbReference type="SUPFAM" id="SSF57903">
    <property type="entry name" value="FYVE/PHD zinc finger"/>
    <property type="match status" value="1"/>
</dbReference>
<reference evidence="6 8" key="1">
    <citation type="journal article" date="2019" name="Sci. Rep.">
        <title>Orb-weaving spider Araneus ventricosus genome elucidates the spidroin gene catalogue.</title>
        <authorList>
            <person name="Kono N."/>
            <person name="Nakamura H."/>
            <person name="Ohtoshi R."/>
            <person name="Moran D.A.P."/>
            <person name="Shinohara A."/>
            <person name="Yoshida Y."/>
            <person name="Fujiwara M."/>
            <person name="Mori M."/>
            <person name="Tomita M."/>
            <person name="Arakawa K."/>
        </authorList>
    </citation>
    <scope>NUCLEOTIDE SEQUENCE [LARGE SCALE GENOMIC DNA]</scope>
</reference>
<sequence>MIPCDAGASQREKRTGKLSNVGSKEQNLRIRIIYNVCEETEEEEEAIQCIKCHTWVYALCADVNLRIKKYFCSNCSEKIGGPNEATGFLDWIDDTSF</sequence>
<gene>
    <name evidence="6" type="ORF">AVEN_258083_1</name>
    <name evidence="7" type="ORF">AVEN_2587_1</name>
</gene>
<dbReference type="InterPro" id="IPR013083">
    <property type="entry name" value="Znf_RING/FYVE/PHD"/>
</dbReference>
<keyword evidence="2" id="KW-0863">Zinc-finger</keyword>
<keyword evidence="1" id="KW-0479">Metal-binding</keyword>
<dbReference type="Gene3D" id="3.30.40.10">
    <property type="entry name" value="Zinc/RING finger domain, C3HC4 (zinc finger)"/>
    <property type="match status" value="1"/>
</dbReference>
<dbReference type="GO" id="GO:0008270">
    <property type="term" value="F:zinc ion binding"/>
    <property type="evidence" value="ECO:0007669"/>
    <property type="project" value="UniProtKB-KW"/>
</dbReference>
<dbReference type="AlphaFoldDB" id="A0A4Y2T1W7"/>
<feature type="region of interest" description="Disordered" evidence="4">
    <location>
        <begin position="1"/>
        <end position="23"/>
    </location>
</feature>
<organism evidence="6 8">
    <name type="scientific">Araneus ventricosus</name>
    <name type="common">Orbweaver spider</name>
    <name type="synonym">Epeira ventricosa</name>
    <dbReference type="NCBI Taxonomy" id="182803"/>
    <lineage>
        <taxon>Eukaryota</taxon>
        <taxon>Metazoa</taxon>
        <taxon>Ecdysozoa</taxon>
        <taxon>Arthropoda</taxon>
        <taxon>Chelicerata</taxon>
        <taxon>Arachnida</taxon>
        <taxon>Araneae</taxon>
        <taxon>Araneomorphae</taxon>
        <taxon>Entelegynae</taxon>
        <taxon>Araneoidea</taxon>
        <taxon>Araneidae</taxon>
        <taxon>Araneus</taxon>
    </lineage>
</organism>
<dbReference type="Proteomes" id="UP000499080">
    <property type="component" value="Unassembled WGS sequence"/>
</dbReference>
<dbReference type="Pfam" id="PF00628">
    <property type="entry name" value="PHD"/>
    <property type="match status" value="1"/>
</dbReference>
<name>A0A4Y2T1W7_ARAVE</name>
<evidence type="ECO:0000259" key="5">
    <source>
        <dbReference type="Pfam" id="PF00628"/>
    </source>
</evidence>
<accession>A0A4Y2T1W7</accession>
<dbReference type="EMBL" id="BGPR01024801">
    <property type="protein sequence ID" value="GBN93145.1"/>
    <property type="molecule type" value="Genomic_DNA"/>
</dbReference>
<keyword evidence="3" id="KW-0862">Zinc</keyword>
<evidence type="ECO:0000313" key="6">
    <source>
        <dbReference type="EMBL" id="GBN93145.1"/>
    </source>
</evidence>
<feature type="domain" description="PHD-type" evidence="5">
    <location>
        <begin position="36"/>
        <end position="75"/>
    </location>
</feature>
<keyword evidence="8" id="KW-1185">Reference proteome</keyword>
<dbReference type="EMBL" id="BGPR01024804">
    <property type="protein sequence ID" value="GBN93147.1"/>
    <property type="molecule type" value="Genomic_DNA"/>
</dbReference>
<evidence type="ECO:0000313" key="7">
    <source>
        <dbReference type="EMBL" id="GBN93147.1"/>
    </source>
</evidence>
<evidence type="ECO:0000256" key="1">
    <source>
        <dbReference type="ARBA" id="ARBA00022723"/>
    </source>
</evidence>
<evidence type="ECO:0000256" key="3">
    <source>
        <dbReference type="ARBA" id="ARBA00022833"/>
    </source>
</evidence>
<dbReference type="InterPro" id="IPR011011">
    <property type="entry name" value="Znf_FYVE_PHD"/>
</dbReference>
<evidence type="ECO:0000256" key="2">
    <source>
        <dbReference type="ARBA" id="ARBA00022771"/>
    </source>
</evidence>
<dbReference type="InterPro" id="IPR019787">
    <property type="entry name" value="Znf_PHD-finger"/>
</dbReference>
<protein>
    <recommendedName>
        <fullName evidence="5">PHD-type domain-containing protein</fullName>
    </recommendedName>
</protein>
<proteinExistence type="predicted"/>
<evidence type="ECO:0000256" key="4">
    <source>
        <dbReference type="SAM" id="MobiDB-lite"/>
    </source>
</evidence>
<comment type="caution">
    <text evidence="6">The sequence shown here is derived from an EMBL/GenBank/DDBJ whole genome shotgun (WGS) entry which is preliminary data.</text>
</comment>